<reference evidence="1" key="1">
    <citation type="submission" date="2021-06" db="EMBL/GenBank/DDBJ databases">
        <authorList>
            <person name="Kallberg Y."/>
            <person name="Tangrot J."/>
            <person name="Rosling A."/>
        </authorList>
    </citation>
    <scope>NUCLEOTIDE SEQUENCE</scope>
    <source>
        <strain evidence="1">MA453B</strain>
    </source>
</reference>
<organism evidence="1 2">
    <name type="scientific">Dentiscutata erythropus</name>
    <dbReference type="NCBI Taxonomy" id="1348616"/>
    <lineage>
        <taxon>Eukaryota</taxon>
        <taxon>Fungi</taxon>
        <taxon>Fungi incertae sedis</taxon>
        <taxon>Mucoromycota</taxon>
        <taxon>Glomeromycotina</taxon>
        <taxon>Glomeromycetes</taxon>
        <taxon>Diversisporales</taxon>
        <taxon>Gigasporaceae</taxon>
        <taxon>Dentiscutata</taxon>
    </lineage>
</organism>
<proteinExistence type="predicted"/>
<dbReference type="EMBL" id="CAJVPY010001175">
    <property type="protein sequence ID" value="CAG8510460.1"/>
    <property type="molecule type" value="Genomic_DNA"/>
</dbReference>
<accession>A0A9N8ZXV7</accession>
<evidence type="ECO:0000313" key="1">
    <source>
        <dbReference type="EMBL" id="CAG8510460.1"/>
    </source>
</evidence>
<dbReference type="Proteomes" id="UP000789405">
    <property type="component" value="Unassembled WGS sequence"/>
</dbReference>
<gene>
    <name evidence="1" type="ORF">DERYTH_LOCUS3359</name>
</gene>
<keyword evidence="2" id="KW-1185">Reference proteome</keyword>
<sequence length="107" mass="12574">MCTMLKKLLEAKDSGISEENYFFGRNLSVDTYFSDAFSLNNFSVCNHYSKFYSFINLLKRVESNEEHNYDYSNIDKDPHPKKRNRLTISISDSKSSTLIVKEFSEYQ</sequence>
<evidence type="ECO:0000313" key="2">
    <source>
        <dbReference type="Proteomes" id="UP000789405"/>
    </source>
</evidence>
<comment type="caution">
    <text evidence="1">The sequence shown here is derived from an EMBL/GenBank/DDBJ whole genome shotgun (WGS) entry which is preliminary data.</text>
</comment>
<dbReference type="AlphaFoldDB" id="A0A9N8ZXV7"/>
<dbReference type="OrthoDB" id="10414957at2759"/>
<name>A0A9N8ZXV7_9GLOM</name>
<protein>
    <submittedName>
        <fullName evidence="1">12305_t:CDS:1</fullName>
    </submittedName>
</protein>